<dbReference type="PANTHER" id="PTHR43825:SF1">
    <property type="entry name" value="TRANSKETOLASE-LIKE PYRIMIDINE-BINDING DOMAIN-CONTAINING PROTEIN"/>
    <property type="match status" value="1"/>
</dbReference>
<reference evidence="5" key="1">
    <citation type="submission" date="2019-10" db="EMBL/GenBank/DDBJ databases">
        <authorList>
            <person name="Paulsen S."/>
        </authorList>
    </citation>
    <scope>NUCLEOTIDE SEQUENCE</scope>
    <source>
        <strain evidence="5">LMG 19692</strain>
    </source>
</reference>
<keyword evidence="8" id="KW-1185">Reference proteome</keyword>
<dbReference type="InterPro" id="IPR005475">
    <property type="entry name" value="Transketolase-like_Pyr-bd"/>
</dbReference>
<dbReference type="Gene3D" id="3.40.50.970">
    <property type="match status" value="1"/>
</dbReference>
<accession>A0A8I2GXZ9</accession>
<dbReference type="InterPro" id="IPR009014">
    <property type="entry name" value="Transketo_C/PFOR_II"/>
</dbReference>
<dbReference type="AlphaFoldDB" id="A0A8I2GXZ9"/>
<comment type="similarity">
    <text evidence="2">Belongs to the transketolase family.</text>
</comment>
<evidence type="ECO:0000259" key="4">
    <source>
        <dbReference type="SMART" id="SM00861"/>
    </source>
</evidence>
<evidence type="ECO:0000256" key="2">
    <source>
        <dbReference type="ARBA" id="ARBA00007131"/>
    </source>
</evidence>
<dbReference type="Pfam" id="PF02780">
    <property type="entry name" value="Transketolase_C"/>
    <property type="match status" value="1"/>
</dbReference>
<evidence type="ECO:0000256" key="3">
    <source>
        <dbReference type="ARBA" id="ARBA00023052"/>
    </source>
</evidence>
<reference evidence="6 8" key="2">
    <citation type="submission" date="2023-10" db="EMBL/GenBank/DDBJ databases">
        <title>To unveil natural product biosynthetic capacity in Pseudoalteromonas.</title>
        <authorList>
            <person name="Wang J."/>
        </authorList>
    </citation>
    <scope>NUCLEOTIDE SEQUENCE [LARGE SCALE GENOMIC DNA]</scope>
    <source>
        <strain evidence="6 8">DSM 15914</strain>
    </source>
</reference>
<name>A0A8I2GXZ9_9GAMM</name>
<dbReference type="Pfam" id="PF02779">
    <property type="entry name" value="Transket_pyr"/>
    <property type="match status" value="1"/>
</dbReference>
<gene>
    <name evidence="5" type="ORF">F9Y85_00245</name>
    <name evidence="6" type="ORF">R5H13_13325</name>
</gene>
<dbReference type="RefSeq" id="WP_039496791.1">
    <property type="nucleotide sequence ID" value="NZ_CBCSDF010000003.1"/>
</dbReference>
<dbReference type="FunFam" id="3.40.50.970:FF:000129">
    <property type="entry name" value="Transketolase"/>
    <property type="match status" value="1"/>
</dbReference>
<dbReference type="EMBL" id="CP137578">
    <property type="protein sequence ID" value="WOX27632.1"/>
    <property type="molecule type" value="Genomic_DNA"/>
</dbReference>
<sequence length="322" mass="34513">MEITSKSARQWARLGPRGVYGQAILAIADKHDDLMVMSADLASSSGLERFRTTYPDKFLNAGIAEQNMIGVAAGLAKEGYNVFASSFSPFIAMRASEQIRMNLGYMELNVKAVAIGGGISMGFLGNSHFGIEDMAVMRAIPNLTVVSPADCVEVVKLVESAASFKGPMYIRLTGTANCPIVYTDDYQFEIGKSILLREGGDVTLIACGSMVYQSLQAAELLAEQGISASVINMHTIKPLDEARLQEIIAKGRPIITVEEHSKIGGLGSAIAEYLSPLGSGIRHLSVALPDAYIKTGDYDYMLGEQGLDAKSIAQKAVTFLTK</sequence>
<feature type="domain" description="Transketolase-like pyrimidine-binding" evidence="4">
    <location>
        <begin position="14"/>
        <end position="180"/>
    </location>
</feature>
<dbReference type="CDD" id="cd07033">
    <property type="entry name" value="TPP_PYR_DXS_TK_like"/>
    <property type="match status" value="1"/>
</dbReference>
<dbReference type="Gene3D" id="3.40.50.920">
    <property type="match status" value="1"/>
</dbReference>
<dbReference type="EMBL" id="WEIA01000001">
    <property type="protein sequence ID" value="NLR19783.1"/>
    <property type="molecule type" value="Genomic_DNA"/>
</dbReference>
<dbReference type="Proteomes" id="UP000646877">
    <property type="component" value="Unassembled WGS sequence"/>
</dbReference>
<evidence type="ECO:0000256" key="1">
    <source>
        <dbReference type="ARBA" id="ARBA00001964"/>
    </source>
</evidence>
<protein>
    <submittedName>
        <fullName evidence="5 6">Transketolase</fullName>
    </submittedName>
</protein>
<comment type="cofactor">
    <cofactor evidence="1">
        <name>thiamine diphosphate</name>
        <dbReference type="ChEBI" id="CHEBI:58937"/>
    </cofactor>
</comment>
<evidence type="ECO:0000313" key="7">
    <source>
        <dbReference type="Proteomes" id="UP000646877"/>
    </source>
</evidence>
<dbReference type="SUPFAM" id="SSF52922">
    <property type="entry name" value="TK C-terminal domain-like"/>
    <property type="match status" value="1"/>
</dbReference>
<keyword evidence="3" id="KW-0786">Thiamine pyrophosphate</keyword>
<evidence type="ECO:0000313" key="5">
    <source>
        <dbReference type="EMBL" id="NLR19783.1"/>
    </source>
</evidence>
<dbReference type="SMART" id="SM00861">
    <property type="entry name" value="Transket_pyr"/>
    <property type="match status" value="1"/>
</dbReference>
<dbReference type="InterPro" id="IPR033248">
    <property type="entry name" value="Transketolase_C"/>
</dbReference>
<dbReference type="InterPro" id="IPR029061">
    <property type="entry name" value="THDP-binding"/>
</dbReference>
<dbReference type="Proteomes" id="UP001304419">
    <property type="component" value="Chromosome 1"/>
</dbReference>
<organism evidence="5 7">
    <name type="scientific">Pseudoalteromonas maricaloris</name>
    <dbReference type="NCBI Taxonomy" id="184924"/>
    <lineage>
        <taxon>Bacteria</taxon>
        <taxon>Pseudomonadati</taxon>
        <taxon>Pseudomonadota</taxon>
        <taxon>Gammaproteobacteria</taxon>
        <taxon>Alteromonadales</taxon>
        <taxon>Pseudoalteromonadaceae</taxon>
        <taxon>Pseudoalteromonas</taxon>
    </lineage>
</organism>
<evidence type="ECO:0000313" key="8">
    <source>
        <dbReference type="Proteomes" id="UP001304419"/>
    </source>
</evidence>
<dbReference type="InterPro" id="IPR051157">
    <property type="entry name" value="PDH/Transketolase"/>
</dbReference>
<dbReference type="SUPFAM" id="SSF52518">
    <property type="entry name" value="Thiamin diphosphate-binding fold (THDP-binding)"/>
    <property type="match status" value="1"/>
</dbReference>
<proteinExistence type="inferred from homology"/>
<dbReference type="PANTHER" id="PTHR43825">
    <property type="entry name" value="PYRUVATE DEHYDROGENASE E1 COMPONENT"/>
    <property type="match status" value="1"/>
</dbReference>
<evidence type="ECO:0000313" key="6">
    <source>
        <dbReference type="EMBL" id="WOX27632.1"/>
    </source>
</evidence>